<keyword evidence="2" id="KW-0472">Membrane</keyword>
<sequence length="511" mass="56235">MTMSASMKTRRTFHRAGLMLLAATMLAGCTVGPRYQPDRMKLPPGFAEDEHAATPAEIARTNAELKDWWHRFGDAELDRLVDRAIAGNYDLQIAGQRILAERALRDVQASAWYPQVDANTTDGDARYSINVDNWPLRPGNPANRPGASYLSYGVSASWQIDVFGRIRRAVEASEHAVEENVEERRAVLMTMLSSLVSDYMVLRDTQLRLEISNRNIGVAQEAYDLTRRLYLEGVGNTLQIAQAKAELDAQQAAREPLRTHIAQITHAIDVLMGQVPGTTEAELKVAQPLPQVPEFPATVPSIVLGNRPDIRRAERAYAEATARIGVAVAQMYPNFAIPLNFNPNASAMYQVFEAGALSWQFFMLASLPLMHGGKLTGQIRAAQAAAEASRLTYRQTVLGAFREVEDAMAAWHDDVEHTELLHRAAEDSRLASDRARKLYAAGLVGFLEVLTTERTALAAENAEAVARLERLQDAIDLYTAMGAGWQGVGVTASALPVSLEKQNVLARAFQD</sequence>
<keyword evidence="2" id="KW-0449">Lipoprotein</keyword>
<evidence type="ECO:0000256" key="3">
    <source>
        <dbReference type="SAM" id="Coils"/>
    </source>
</evidence>
<reference evidence="4 5" key="1">
    <citation type="journal article" date="2009" name="BMC Genomics">
        <title>Complete genome sequence of the sugarcane nitrogen-fixing endophyte Gluconacetobacter diazotrophicus Pal5.</title>
        <authorList>
            <person name="Bertalan M."/>
            <person name="Albano R."/>
            <person name="Padua V."/>
            <person name="Rouws L."/>
            <person name="Rojas C."/>
            <person name="Hemerly A."/>
            <person name="Teixeira K."/>
            <person name="Schwab S."/>
            <person name="Araujo J."/>
            <person name="Oliveira A."/>
            <person name="Franca L."/>
            <person name="Magalhaes V."/>
            <person name="Alqueres S."/>
            <person name="Cardoso A."/>
            <person name="Almeida W."/>
            <person name="Loureiro M.M."/>
            <person name="Nogueira E."/>
            <person name="Cidade D."/>
            <person name="Oliveira D."/>
            <person name="Simao T."/>
            <person name="Macedo J."/>
            <person name="Valadao A."/>
            <person name="Dreschsel M."/>
            <person name="Freitas F."/>
            <person name="Vidal M."/>
            <person name="Guedes H."/>
            <person name="Rodrigues E."/>
            <person name="Meneses C."/>
            <person name="Brioso P."/>
            <person name="Pozzer L."/>
            <person name="Figueiredo D."/>
            <person name="Montano H."/>
            <person name="Junior J."/>
            <person name="Filho G."/>
            <person name="Flores V."/>
            <person name="Ferreira B."/>
            <person name="Branco A."/>
            <person name="Gonzalez P."/>
            <person name="Guillobel H."/>
            <person name="Lemos M."/>
            <person name="Seibel L."/>
            <person name="Macedo J."/>
            <person name="Alves-Ferreira M."/>
            <person name="Sachetto-Martins G."/>
            <person name="Coelho A."/>
            <person name="Santos E."/>
            <person name="Amaral G."/>
            <person name="Neves A."/>
            <person name="Pacheco A.B."/>
            <person name="Carvalho D."/>
            <person name="Lery L."/>
            <person name="Bisch P."/>
            <person name="Rossle S.C."/>
            <person name="Urmenyi T."/>
            <person name="Kruger W.V."/>
            <person name="Martins O."/>
            <person name="Baldani J.I."/>
            <person name="Ferreira P.C."/>
        </authorList>
    </citation>
    <scope>NUCLEOTIDE SEQUENCE [LARGE SCALE GENOMIC DNA]</scope>
    <source>
        <strain evidence="5">ATCC 49037 / DSM 5601 / CCUG 37298 / CIP 103539 / LMG 7603 / PAl5</strain>
    </source>
</reference>
<dbReference type="InterPro" id="IPR003423">
    <property type="entry name" value="OMP_efflux"/>
</dbReference>
<dbReference type="InterPro" id="IPR010131">
    <property type="entry name" value="MdtP/NodT-like"/>
</dbReference>
<protein>
    <submittedName>
        <fullName evidence="4">Putative Outer membrane protein oprM</fullName>
    </submittedName>
</protein>
<dbReference type="PANTHER" id="PTHR30203">
    <property type="entry name" value="OUTER MEMBRANE CATION EFFLUX PROTEIN"/>
    <property type="match status" value="1"/>
</dbReference>
<feature type="coiled-coil region" evidence="3">
    <location>
        <begin position="454"/>
        <end position="481"/>
    </location>
</feature>
<keyword evidence="2" id="KW-0812">Transmembrane</keyword>
<dbReference type="GO" id="GO:0015562">
    <property type="term" value="F:efflux transmembrane transporter activity"/>
    <property type="evidence" value="ECO:0007669"/>
    <property type="project" value="InterPro"/>
</dbReference>
<name>A9H9G4_GLUDA</name>
<organism evidence="4 5">
    <name type="scientific">Gluconacetobacter diazotrophicus (strain ATCC 49037 / DSM 5601 / CCUG 37298 / CIP 103539 / LMG 7603 / PAl5)</name>
    <dbReference type="NCBI Taxonomy" id="272568"/>
    <lineage>
        <taxon>Bacteria</taxon>
        <taxon>Pseudomonadati</taxon>
        <taxon>Pseudomonadota</taxon>
        <taxon>Alphaproteobacteria</taxon>
        <taxon>Acetobacterales</taxon>
        <taxon>Acetobacteraceae</taxon>
        <taxon>Gluconacetobacter</taxon>
    </lineage>
</organism>
<accession>A9H9G4</accession>
<evidence type="ECO:0000256" key="2">
    <source>
        <dbReference type="RuleBase" id="RU362097"/>
    </source>
</evidence>
<dbReference type="NCBIfam" id="TIGR01845">
    <property type="entry name" value="outer_NodT"/>
    <property type="match status" value="1"/>
</dbReference>
<dbReference type="Pfam" id="PF02321">
    <property type="entry name" value="OEP"/>
    <property type="match status" value="2"/>
</dbReference>
<dbReference type="AlphaFoldDB" id="A9H9G4"/>
<keyword evidence="3" id="KW-0175">Coiled coil</keyword>
<evidence type="ECO:0000313" key="4">
    <source>
        <dbReference type="EMBL" id="CAP57705.1"/>
    </source>
</evidence>
<gene>
    <name evidence="4" type="primary">oprM</name>
    <name evidence="4" type="ordered locus">GDI3762</name>
</gene>
<dbReference type="Gene3D" id="2.20.200.10">
    <property type="entry name" value="Outer membrane efflux proteins (OEP)"/>
    <property type="match status" value="1"/>
</dbReference>
<dbReference type="EMBL" id="AM889285">
    <property type="protein sequence ID" value="CAP57705.1"/>
    <property type="molecule type" value="Genomic_DNA"/>
</dbReference>
<dbReference type="SUPFAM" id="SSF56954">
    <property type="entry name" value="Outer membrane efflux proteins (OEP)"/>
    <property type="match status" value="1"/>
</dbReference>
<evidence type="ECO:0000313" key="5">
    <source>
        <dbReference type="Proteomes" id="UP000001176"/>
    </source>
</evidence>
<dbReference type="GO" id="GO:0005886">
    <property type="term" value="C:plasma membrane"/>
    <property type="evidence" value="ECO:0007669"/>
    <property type="project" value="UniProtKB-SubCell"/>
</dbReference>
<keyword evidence="2" id="KW-1134">Transmembrane beta strand</keyword>
<comment type="similarity">
    <text evidence="1 2">Belongs to the outer membrane factor (OMF) (TC 1.B.17) family.</text>
</comment>
<dbReference type="KEGG" id="gdi:GDI3762"/>
<keyword evidence="2" id="KW-0564">Palmitate</keyword>
<proteinExistence type="inferred from homology"/>
<dbReference type="Proteomes" id="UP000001176">
    <property type="component" value="Chromosome"/>
</dbReference>
<comment type="subcellular location">
    <subcellularLocation>
        <location evidence="2">Cell membrane</location>
        <topology evidence="2">Lipid-anchor</topology>
    </subcellularLocation>
</comment>
<dbReference type="Gene3D" id="1.20.1600.10">
    <property type="entry name" value="Outer membrane efflux proteins (OEP)"/>
    <property type="match status" value="1"/>
</dbReference>
<keyword evidence="5" id="KW-1185">Reference proteome</keyword>
<dbReference type="PANTHER" id="PTHR30203:SF25">
    <property type="entry name" value="OUTER MEMBRANE PROTEIN-RELATED"/>
    <property type="match status" value="1"/>
</dbReference>
<evidence type="ECO:0000256" key="1">
    <source>
        <dbReference type="ARBA" id="ARBA00007613"/>
    </source>
</evidence>